<feature type="transmembrane region" description="Helical" evidence="14">
    <location>
        <begin position="111"/>
        <end position="132"/>
    </location>
</feature>
<reference evidence="16" key="1">
    <citation type="journal article" date="2013" name="Genome Announc.">
        <title>Draft genome sequence of the basidiomycetous yeast-like fungus Pseudozyma hubeiensis SY62, which produces an abundant amount of the biosurfactant mannosylerythritol lipids.</title>
        <authorList>
            <person name="Konishi M."/>
            <person name="Hatada Y."/>
            <person name="Horiuchi J."/>
        </authorList>
    </citation>
    <scope>NUCLEOTIDE SEQUENCE [LARGE SCALE GENOMIC DNA]</scope>
    <source>
        <strain evidence="16">SY62</strain>
    </source>
</reference>
<dbReference type="OrthoDB" id="67850at2759"/>
<evidence type="ECO:0000313" key="15">
    <source>
        <dbReference type="EMBL" id="GAC94991.1"/>
    </source>
</evidence>
<comment type="subcellular location">
    <subcellularLocation>
        <location evidence="1">Nucleus membrane</location>
        <topology evidence="1">Multi-pass membrane protein</topology>
    </subcellularLocation>
    <subcellularLocation>
        <location evidence="2">Nucleus</location>
        <location evidence="2">Nuclear pore complex</location>
    </subcellularLocation>
</comment>
<dbReference type="InterPro" id="IPR019049">
    <property type="entry name" value="Nucleoporin_prot_Ndc1/Nup"/>
</dbReference>
<evidence type="ECO:0000256" key="7">
    <source>
        <dbReference type="ARBA" id="ARBA00022927"/>
    </source>
</evidence>
<dbReference type="PANTHER" id="PTHR13269:SF6">
    <property type="entry name" value="NUCLEOPORIN NDC1"/>
    <property type="match status" value="1"/>
</dbReference>
<keyword evidence="9" id="KW-0811">Translocation</keyword>
<keyword evidence="11 14" id="KW-0472">Membrane</keyword>
<keyword evidence="6" id="KW-0509">mRNA transport</keyword>
<dbReference type="EMBL" id="DF238788">
    <property type="protein sequence ID" value="GAC94991.1"/>
    <property type="molecule type" value="Genomic_DNA"/>
</dbReference>
<evidence type="ECO:0000256" key="4">
    <source>
        <dbReference type="ARBA" id="ARBA00022448"/>
    </source>
</evidence>
<dbReference type="GO" id="GO:0070631">
    <property type="term" value="P:spindle pole body localization"/>
    <property type="evidence" value="ECO:0007669"/>
    <property type="project" value="TreeGrafter"/>
</dbReference>
<dbReference type="GO" id="GO:0051028">
    <property type="term" value="P:mRNA transport"/>
    <property type="evidence" value="ECO:0007669"/>
    <property type="project" value="UniProtKB-KW"/>
</dbReference>
<keyword evidence="12" id="KW-0539">Nucleus</keyword>
<feature type="compositionally biased region" description="Low complexity" evidence="13">
    <location>
        <begin position="387"/>
        <end position="408"/>
    </location>
</feature>
<comment type="similarity">
    <text evidence="3">Belongs to the NDC1 family.</text>
</comment>
<feature type="compositionally biased region" description="Low complexity" evidence="13">
    <location>
        <begin position="425"/>
        <end position="451"/>
    </location>
</feature>
<evidence type="ECO:0000256" key="14">
    <source>
        <dbReference type="SAM" id="Phobius"/>
    </source>
</evidence>
<evidence type="ECO:0000256" key="3">
    <source>
        <dbReference type="ARBA" id="ARBA00005760"/>
    </source>
</evidence>
<gene>
    <name evidence="15" type="ORF">PHSY_002564</name>
</gene>
<protein>
    <recommendedName>
        <fullName evidence="17">Nucleoporin protein Ndc1-Nup</fullName>
    </recommendedName>
</protein>
<dbReference type="Pfam" id="PF09531">
    <property type="entry name" value="Ndc1_Nup"/>
    <property type="match status" value="1"/>
</dbReference>
<dbReference type="GO" id="GO:0030674">
    <property type="term" value="F:protein-macromolecule adaptor activity"/>
    <property type="evidence" value="ECO:0007669"/>
    <property type="project" value="TreeGrafter"/>
</dbReference>
<feature type="transmembrane region" description="Helical" evidence="14">
    <location>
        <begin position="56"/>
        <end position="78"/>
    </location>
</feature>
<organism evidence="15 16">
    <name type="scientific">Pseudozyma hubeiensis (strain SY62)</name>
    <name type="common">Yeast</name>
    <dbReference type="NCBI Taxonomy" id="1305764"/>
    <lineage>
        <taxon>Eukaryota</taxon>
        <taxon>Fungi</taxon>
        <taxon>Dikarya</taxon>
        <taxon>Basidiomycota</taxon>
        <taxon>Ustilaginomycotina</taxon>
        <taxon>Ustilaginomycetes</taxon>
        <taxon>Ustilaginales</taxon>
        <taxon>Ustilaginaceae</taxon>
        <taxon>Pseudozyma</taxon>
    </lineage>
</organism>
<dbReference type="HOGENOM" id="CLU_433439_0_0_1"/>
<evidence type="ECO:0000256" key="6">
    <source>
        <dbReference type="ARBA" id="ARBA00022816"/>
    </source>
</evidence>
<evidence type="ECO:0000256" key="11">
    <source>
        <dbReference type="ARBA" id="ARBA00023136"/>
    </source>
</evidence>
<evidence type="ECO:0000256" key="13">
    <source>
        <dbReference type="SAM" id="MobiDB-lite"/>
    </source>
</evidence>
<dbReference type="Proteomes" id="UP000014071">
    <property type="component" value="Unassembled WGS sequence"/>
</dbReference>
<dbReference type="PANTHER" id="PTHR13269">
    <property type="entry name" value="NUCLEOPORIN NDC1"/>
    <property type="match status" value="1"/>
</dbReference>
<evidence type="ECO:0000256" key="10">
    <source>
        <dbReference type="ARBA" id="ARBA00023132"/>
    </source>
</evidence>
<dbReference type="GO" id="GO:0005816">
    <property type="term" value="C:spindle pole body"/>
    <property type="evidence" value="ECO:0007669"/>
    <property type="project" value="TreeGrafter"/>
</dbReference>
<keyword evidence="16" id="KW-1185">Reference proteome</keyword>
<dbReference type="GO" id="GO:0031965">
    <property type="term" value="C:nuclear membrane"/>
    <property type="evidence" value="ECO:0007669"/>
    <property type="project" value="UniProtKB-SubCell"/>
</dbReference>
<feature type="transmembrane region" description="Helical" evidence="14">
    <location>
        <begin position="215"/>
        <end position="235"/>
    </location>
</feature>
<dbReference type="GO" id="GO:0015031">
    <property type="term" value="P:protein transport"/>
    <property type="evidence" value="ECO:0007669"/>
    <property type="project" value="UniProtKB-KW"/>
</dbReference>
<dbReference type="AlphaFoldDB" id="R9P193"/>
<evidence type="ECO:0000256" key="2">
    <source>
        <dbReference type="ARBA" id="ARBA00004567"/>
    </source>
</evidence>
<evidence type="ECO:0000256" key="1">
    <source>
        <dbReference type="ARBA" id="ARBA00004232"/>
    </source>
</evidence>
<dbReference type="RefSeq" id="XP_012188578.1">
    <property type="nucleotide sequence ID" value="XM_012333188.1"/>
</dbReference>
<accession>R9P193</accession>
<keyword evidence="7" id="KW-0653">Protein transport</keyword>
<dbReference type="GO" id="GO:0070762">
    <property type="term" value="C:nuclear pore transmembrane ring"/>
    <property type="evidence" value="ECO:0007669"/>
    <property type="project" value="TreeGrafter"/>
</dbReference>
<dbReference type="GeneID" id="24107857"/>
<keyword evidence="5 14" id="KW-0812">Transmembrane</keyword>
<evidence type="ECO:0000256" key="12">
    <source>
        <dbReference type="ARBA" id="ARBA00023242"/>
    </source>
</evidence>
<evidence type="ECO:0000313" key="16">
    <source>
        <dbReference type="Proteomes" id="UP000014071"/>
    </source>
</evidence>
<proteinExistence type="inferred from homology"/>
<keyword evidence="4" id="KW-0813">Transport</keyword>
<dbReference type="STRING" id="1305764.R9P193"/>
<keyword evidence="10" id="KW-0906">Nuclear pore complex</keyword>
<evidence type="ECO:0000256" key="5">
    <source>
        <dbReference type="ARBA" id="ARBA00022692"/>
    </source>
</evidence>
<feature type="transmembrane region" description="Helical" evidence="14">
    <location>
        <begin position="32"/>
        <end position="50"/>
    </location>
</feature>
<evidence type="ECO:0000256" key="8">
    <source>
        <dbReference type="ARBA" id="ARBA00022989"/>
    </source>
</evidence>
<dbReference type="eggNOG" id="ENOG502R2AJ">
    <property type="taxonomic scope" value="Eukaryota"/>
</dbReference>
<keyword evidence="8 14" id="KW-1133">Transmembrane helix</keyword>
<feature type="region of interest" description="Disordered" evidence="13">
    <location>
        <begin position="386"/>
        <end position="451"/>
    </location>
</feature>
<dbReference type="GO" id="GO:0006999">
    <property type="term" value="P:nuclear pore organization"/>
    <property type="evidence" value="ECO:0007669"/>
    <property type="project" value="TreeGrafter"/>
</dbReference>
<evidence type="ECO:0000256" key="9">
    <source>
        <dbReference type="ARBA" id="ARBA00023010"/>
    </source>
</evidence>
<evidence type="ECO:0008006" key="17">
    <source>
        <dbReference type="Google" id="ProtNLM"/>
    </source>
</evidence>
<feature type="transmembrane region" description="Helical" evidence="14">
    <location>
        <begin position="158"/>
        <end position="175"/>
    </location>
</feature>
<name>R9P193_PSEHS</name>
<sequence>MPSGLAAVPPAQLPTKYRDVIKIALRPRQTRAFVLAAVAWHLFLTSALLSTLSLSLISPLTLAASLLSFGLGVLPLLAKRKRSLSQITTPPARLPSSKAQQLSAALSDPTLVTLIFQHVVAFVVLALGYAALLTYRKGGWAPQIWVESHASFYLNERFLYLVGQSIVLGAVYAFVSRSLPSPQAVASPSFDASTLTTDTPVTIKHRVVAAFTARLPRAALVAALTSSASILVYSIVRIRMWSTILLVLGTRGVMRRLLVPSFRVEFAFFEVSVRSVLFSIAATCAVETAYLLLDVYLSHPLPPVSKYAKFPNRLLLDGIEEPVLFFSNHAFSELARLSAGDKEMRGLIYRDVGGDVTAWMQIRDRCLGLLEESRLFVVRRGQVATKPQASMPSTSQPQQQKTSAKPPQTIWDQLAAGQTAPKDSTPPSTSSPATAPSTSTTVSTPPQQQPAPLLSIQSLSKTSLNLITLAWKLLPSDAKHVLFGARRQQTLLGESPSSLASSVIARDAHRTICAALTLKSLLCQSLTEDPYGTVSKDIKRILTAFVGLDSEIRTLGMQLEAQAREIDDKLERVEADGDGQSKQGEGRGEVQDELKRVWTAGGAGQLDLYLVASMREILNTFERFDLVLGDELEIRLGECLR</sequence>